<dbReference type="SMART" id="SM00389">
    <property type="entry name" value="HOX"/>
    <property type="match status" value="1"/>
</dbReference>
<dbReference type="Pfam" id="PF00046">
    <property type="entry name" value="Homeodomain"/>
    <property type="match status" value="1"/>
</dbReference>
<feature type="region of interest" description="Disordered" evidence="11">
    <location>
        <begin position="270"/>
        <end position="325"/>
    </location>
</feature>
<keyword evidence="6" id="KW-0716">Sensory transduction</keyword>
<evidence type="ECO:0000256" key="1">
    <source>
        <dbReference type="ARBA" id="ARBA00004123"/>
    </source>
</evidence>
<reference evidence="14" key="1">
    <citation type="submission" date="2025-08" db="UniProtKB">
        <authorList>
            <consortium name="RefSeq"/>
        </authorList>
    </citation>
    <scope>IDENTIFICATION</scope>
    <source>
        <tissue evidence="14">Total insect</tissue>
    </source>
</reference>
<feature type="DNA-binding region" description="Homeobox" evidence="9">
    <location>
        <begin position="174"/>
        <end position="233"/>
    </location>
</feature>
<dbReference type="SUPFAM" id="SSF46689">
    <property type="entry name" value="Homeodomain-like"/>
    <property type="match status" value="1"/>
</dbReference>
<evidence type="ECO:0000256" key="8">
    <source>
        <dbReference type="ARBA" id="ARBA00068739"/>
    </source>
</evidence>
<dbReference type="Gene3D" id="1.10.10.60">
    <property type="entry name" value="Homeodomain-like"/>
    <property type="match status" value="1"/>
</dbReference>
<keyword evidence="4 9" id="KW-0371">Homeobox</keyword>
<evidence type="ECO:0000256" key="10">
    <source>
        <dbReference type="RuleBase" id="RU000682"/>
    </source>
</evidence>
<accession>A0A6P8YCW3</accession>
<dbReference type="InParanoid" id="A0A6P8YCW3"/>
<dbReference type="CDD" id="cd00086">
    <property type="entry name" value="homeodomain"/>
    <property type="match status" value="1"/>
</dbReference>
<keyword evidence="5 9" id="KW-0539">Nucleus</keyword>
<feature type="compositionally biased region" description="Low complexity" evidence="11">
    <location>
        <begin position="302"/>
        <end position="318"/>
    </location>
</feature>
<comment type="function">
    <text evidence="7">Required to establish the unique cell identity of photoreceptors R2 and R5 and consequently for ommatidial assembly in the developing eye imaginal disk. Repression of expression in R8 photoreceptor by senseless (sens) is an essential mechanism of R8 cell fate determination.</text>
</comment>
<dbReference type="GO" id="GO:0048663">
    <property type="term" value="P:neuron fate commitment"/>
    <property type="evidence" value="ECO:0007669"/>
    <property type="project" value="UniProtKB-ARBA"/>
</dbReference>
<protein>
    <recommendedName>
        <fullName evidence="8">Homeobox protein rough</fullName>
    </recommendedName>
</protein>
<dbReference type="InterPro" id="IPR009057">
    <property type="entry name" value="Homeodomain-like_sf"/>
</dbReference>
<keyword evidence="2" id="KW-0217">Developmental protein</keyword>
<dbReference type="Proteomes" id="UP000515158">
    <property type="component" value="Unplaced"/>
</dbReference>
<dbReference type="GO" id="GO:0003677">
    <property type="term" value="F:DNA binding"/>
    <property type="evidence" value="ECO:0007669"/>
    <property type="project" value="UniProtKB-UniRule"/>
</dbReference>
<evidence type="ECO:0000256" key="6">
    <source>
        <dbReference type="ARBA" id="ARBA00023305"/>
    </source>
</evidence>
<gene>
    <name evidence="14" type="primary">LOC117641163</name>
</gene>
<dbReference type="PROSITE" id="PS50071">
    <property type="entry name" value="HOMEOBOX_2"/>
    <property type="match status" value="1"/>
</dbReference>
<name>A0A6P8YCW3_THRPL</name>
<dbReference type="GeneID" id="117641163"/>
<evidence type="ECO:0000256" key="9">
    <source>
        <dbReference type="PROSITE-ProRule" id="PRU00108"/>
    </source>
</evidence>
<dbReference type="PROSITE" id="PS00027">
    <property type="entry name" value="HOMEOBOX_1"/>
    <property type="match status" value="1"/>
</dbReference>
<evidence type="ECO:0000313" key="14">
    <source>
        <dbReference type="RefSeq" id="XP_034234191.1"/>
    </source>
</evidence>
<dbReference type="PANTHER" id="PTHR24333">
    <property type="entry name" value="HOMEO BOX HB9 LIKE A-RELATED"/>
    <property type="match status" value="1"/>
</dbReference>
<dbReference type="AlphaFoldDB" id="A0A6P8YCW3"/>
<sequence>MTTAPSPALTPPADEMAEPCPRPCLTPNAPRHTPSSPREFFARLYGHLEDNAKTPPPTPSPSVVAASADVREETPTPAFGLGAVGAVGAAEDLRKPIAIRGYRHGGFLSAPVVGVVGPRGLPAAPFAPTASTESPLVAASATLSPLPPLATGAHFPASFSAFLARRRRKEGRGPRRQRTTFSAHQTLRLELQFARSEYVSRARRTELAHALSLSETQIKIWFQNRRAKDKRIEKAHQDQHYRNMALASGLVPGFPSSSAFCTLCLYKDGSHHQHHGPGHSPADLHHGAPASPDSPEDPDSPDSPASSAGSPATPRMPSSRPPPSP</sequence>
<evidence type="ECO:0000259" key="12">
    <source>
        <dbReference type="PROSITE" id="PS50071"/>
    </source>
</evidence>
<feature type="domain" description="Homeobox" evidence="12">
    <location>
        <begin position="172"/>
        <end position="232"/>
    </location>
</feature>
<dbReference type="CTD" id="19875"/>
<dbReference type="FunFam" id="1.10.10.60:FF:000417">
    <property type="entry name" value="Even-skipped homeobox 1"/>
    <property type="match status" value="1"/>
</dbReference>
<keyword evidence="3 9" id="KW-0238">DNA-binding</keyword>
<dbReference type="GO" id="GO:0000981">
    <property type="term" value="F:DNA-binding transcription factor activity, RNA polymerase II-specific"/>
    <property type="evidence" value="ECO:0007669"/>
    <property type="project" value="InterPro"/>
</dbReference>
<keyword evidence="6" id="KW-0844">Vision</keyword>
<dbReference type="InterPro" id="IPR001356">
    <property type="entry name" value="HD"/>
</dbReference>
<keyword evidence="13" id="KW-1185">Reference proteome</keyword>
<dbReference type="InterPro" id="IPR017970">
    <property type="entry name" value="Homeobox_CS"/>
</dbReference>
<dbReference type="GO" id="GO:0007601">
    <property type="term" value="P:visual perception"/>
    <property type="evidence" value="ECO:0007669"/>
    <property type="project" value="UniProtKB-KW"/>
</dbReference>
<evidence type="ECO:0000256" key="3">
    <source>
        <dbReference type="ARBA" id="ARBA00023125"/>
    </source>
</evidence>
<dbReference type="RefSeq" id="XP_034234191.1">
    <property type="nucleotide sequence ID" value="XM_034378300.1"/>
</dbReference>
<dbReference type="InterPro" id="IPR000047">
    <property type="entry name" value="HTH_motif"/>
</dbReference>
<feature type="region of interest" description="Disordered" evidence="11">
    <location>
        <begin position="1"/>
        <end position="39"/>
    </location>
</feature>
<evidence type="ECO:0000313" key="13">
    <source>
        <dbReference type="Proteomes" id="UP000515158"/>
    </source>
</evidence>
<evidence type="ECO:0000256" key="11">
    <source>
        <dbReference type="SAM" id="MobiDB-lite"/>
    </source>
</evidence>
<evidence type="ECO:0000256" key="2">
    <source>
        <dbReference type="ARBA" id="ARBA00022473"/>
    </source>
</evidence>
<dbReference type="OrthoDB" id="6159439at2759"/>
<dbReference type="PRINTS" id="PR00024">
    <property type="entry name" value="HOMEOBOX"/>
</dbReference>
<evidence type="ECO:0000256" key="4">
    <source>
        <dbReference type="ARBA" id="ARBA00023155"/>
    </source>
</evidence>
<dbReference type="KEGG" id="tpal:117641163"/>
<dbReference type="FunCoup" id="A0A6P8YCW3">
    <property type="interactions" value="92"/>
</dbReference>
<comment type="subcellular location">
    <subcellularLocation>
        <location evidence="1 9 10">Nucleus</location>
    </subcellularLocation>
</comment>
<dbReference type="PRINTS" id="PR00031">
    <property type="entry name" value="HTHREPRESSR"/>
</dbReference>
<evidence type="ECO:0000256" key="5">
    <source>
        <dbReference type="ARBA" id="ARBA00023242"/>
    </source>
</evidence>
<proteinExistence type="predicted"/>
<dbReference type="InterPro" id="IPR050848">
    <property type="entry name" value="Homeobox_TF"/>
</dbReference>
<dbReference type="GO" id="GO:0005634">
    <property type="term" value="C:nucleus"/>
    <property type="evidence" value="ECO:0007669"/>
    <property type="project" value="UniProtKB-SubCell"/>
</dbReference>
<feature type="compositionally biased region" description="Low complexity" evidence="11">
    <location>
        <begin position="1"/>
        <end position="13"/>
    </location>
</feature>
<organism evidence="14">
    <name type="scientific">Thrips palmi</name>
    <name type="common">Melon thrips</name>
    <dbReference type="NCBI Taxonomy" id="161013"/>
    <lineage>
        <taxon>Eukaryota</taxon>
        <taxon>Metazoa</taxon>
        <taxon>Ecdysozoa</taxon>
        <taxon>Arthropoda</taxon>
        <taxon>Hexapoda</taxon>
        <taxon>Insecta</taxon>
        <taxon>Pterygota</taxon>
        <taxon>Neoptera</taxon>
        <taxon>Paraneoptera</taxon>
        <taxon>Thysanoptera</taxon>
        <taxon>Terebrantia</taxon>
        <taxon>Thripoidea</taxon>
        <taxon>Thripidae</taxon>
        <taxon>Thrips</taxon>
    </lineage>
</organism>
<dbReference type="InterPro" id="IPR020479">
    <property type="entry name" value="HD_metazoa"/>
</dbReference>
<dbReference type="PANTHER" id="PTHR24333:SF8">
    <property type="entry name" value="HOMEOBOX PROTEIN CEH-62"/>
    <property type="match status" value="1"/>
</dbReference>
<evidence type="ECO:0000256" key="7">
    <source>
        <dbReference type="ARBA" id="ARBA00056641"/>
    </source>
</evidence>